<dbReference type="GO" id="GO:0000398">
    <property type="term" value="P:mRNA splicing, via spliceosome"/>
    <property type="evidence" value="ECO:0007669"/>
    <property type="project" value="InterPro"/>
</dbReference>
<dbReference type="OrthoDB" id="10248186at2759"/>
<dbReference type="Pfam" id="PF03660">
    <property type="entry name" value="PHF5"/>
    <property type="match status" value="1"/>
</dbReference>
<keyword evidence="3" id="KW-1185">Reference proteome</keyword>
<protein>
    <recommendedName>
        <fullName evidence="4">Pre-mRNA splicing factor ini1</fullName>
    </recommendedName>
</protein>
<comment type="caution">
    <text evidence="2">The sequence shown here is derived from an EMBL/GenBank/DDBJ whole genome shotgun (WGS) entry which is preliminary data.</text>
</comment>
<accession>A0A9W4TWM1</accession>
<dbReference type="PIRSF" id="PIRSF016468">
    <property type="entry name" value="PHF5"/>
    <property type="match status" value="1"/>
</dbReference>
<evidence type="ECO:0008006" key="4">
    <source>
        <dbReference type="Google" id="ProtNLM"/>
    </source>
</evidence>
<dbReference type="AlphaFoldDB" id="A0A9W4TWM1"/>
<name>A0A9W4TWM1_9ASCO</name>
<dbReference type="InterPro" id="IPR005345">
    <property type="entry name" value="PHF5"/>
</dbReference>
<dbReference type="PANTHER" id="PTHR13120">
    <property type="entry name" value="PHD FINGER-LIKE DOMAIN-CONTAINING PROTEIN 5A"/>
    <property type="match status" value="1"/>
</dbReference>
<dbReference type="EMBL" id="CANTUO010000002">
    <property type="protein sequence ID" value="CAI5757686.1"/>
    <property type="molecule type" value="Genomic_DNA"/>
</dbReference>
<reference evidence="2" key="1">
    <citation type="submission" date="2022-12" db="EMBL/GenBank/DDBJ databases">
        <authorList>
            <person name="Brejova B."/>
        </authorList>
    </citation>
    <scope>NUCLEOTIDE SEQUENCE</scope>
</reference>
<evidence type="ECO:0000313" key="3">
    <source>
        <dbReference type="Proteomes" id="UP001152885"/>
    </source>
</evidence>
<comment type="similarity">
    <text evidence="1">Belongs to the PHF5 family.</text>
</comment>
<evidence type="ECO:0000256" key="1">
    <source>
        <dbReference type="ARBA" id="ARBA00008626"/>
    </source>
</evidence>
<dbReference type="Proteomes" id="UP001152885">
    <property type="component" value="Unassembled WGS sequence"/>
</dbReference>
<organism evidence="2 3">
    <name type="scientific">Candida verbasci</name>
    <dbReference type="NCBI Taxonomy" id="1227364"/>
    <lineage>
        <taxon>Eukaryota</taxon>
        <taxon>Fungi</taxon>
        <taxon>Dikarya</taxon>
        <taxon>Ascomycota</taxon>
        <taxon>Saccharomycotina</taxon>
        <taxon>Pichiomycetes</taxon>
        <taxon>Debaryomycetaceae</taxon>
        <taxon>Candida/Lodderomyces clade</taxon>
        <taxon>Candida</taxon>
    </lineage>
</organism>
<gene>
    <name evidence="2" type="ORF">CANVERA_P2199</name>
</gene>
<evidence type="ECO:0000313" key="2">
    <source>
        <dbReference type="EMBL" id="CAI5757686.1"/>
    </source>
</evidence>
<sequence>MSKHQYDLIQCMKQPGRTNGLVCLNCDGRCPICDSMVKPTEEAKICHSCSQGSLFNKCILCGNYLGANNENSIPANYCFECVLFEKHREGCPRVINVGSNKADLIFKNKK</sequence>
<proteinExistence type="inferred from homology"/>